<dbReference type="AlphaFoldDB" id="A0A0D3IU09"/>
<keyword evidence="1" id="KW-0862">Zinc</keyword>
<organism evidence="4 5">
    <name type="scientific">Emiliania huxleyi (strain CCMP1516)</name>
    <dbReference type="NCBI Taxonomy" id="280463"/>
    <lineage>
        <taxon>Eukaryota</taxon>
        <taxon>Haptista</taxon>
        <taxon>Haptophyta</taxon>
        <taxon>Prymnesiophyceae</taxon>
        <taxon>Isochrysidales</taxon>
        <taxon>Noelaerhabdaceae</taxon>
        <taxon>Emiliania</taxon>
    </lineage>
</organism>
<evidence type="ECO:0000256" key="2">
    <source>
        <dbReference type="SAM" id="MobiDB-lite"/>
    </source>
</evidence>
<feature type="domain" description="RING-type" evidence="3">
    <location>
        <begin position="174"/>
        <end position="222"/>
    </location>
</feature>
<keyword evidence="1" id="KW-0863">Zinc-finger</keyword>
<keyword evidence="1" id="KW-0479">Metal-binding</keyword>
<evidence type="ECO:0000256" key="1">
    <source>
        <dbReference type="PROSITE-ProRule" id="PRU00175"/>
    </source>
</evidence>
<proteinExistence type="predicted"/>
<evidence type="ECO:0000313" key="4">
    <source>
        <dbReference type="EnsemblProtists" id="EOD14744"/>
    </source>
</evidence>
<sequence length="231" mass="25603">MARVKKKTLREWDDRRDNQGCTVPLCTESKVALRRVEAHRYNCNKAEDEYDADARRLPICDATCSSCRLWAALHRTRIVCPEADSLVSGIEQDLQWESADEEATRTPRTAARWAGWARAAALGWPAPQPAAKDGPPAPPEPQGVARRGGGGLPSPSPSEWRSSCPCAPDPREECAVCYEPLGARQLHWTCPTCRGTLHSACWSRWAVESRGEDKAPSCPLCRTGASFRRYD</sequence>
<dbReference type="Gene3D" id="3.30.40.10">
    <property type="entry name" value="Zinc/RING finger domain, C3HC4 (zinc finger)"/>
    <property type="match status" value="1"/>
</dbReference>
<dbReference type="GO" id="GO:0008270">
    <property type="term" value="F:zinc ion binding"/>
    <property type="evidence" value="ECO:0007669"/>
    <property type="project" value="UniProtKB-KW"/>
</dbReference>
<dbReference type="KEGG" id="ehx:EMIHUDRAFT_197285"/>
<dbReference type="InterPro" id="IPR001841">
    <property type="entry name" value="Znf_RING"/>
</dbReference>
<dbReference type="SUPFAM" id="SSF57850">
    <property type="entry name" value="RING/U-box"/>
    <property type="match status" value="1"/>
</dbReference>
<accession>A0A0D3IU09</accession>
<dbReference type="HOGENOM" id="CLU_1201747_0_0_1"/>
<evidence type="ECO:0000313" key="5">
    <source>
        <dbReference type="Proteomes" id="UP000013827"/>
    </source>
</evidence>
<reference evidence="4" key="2">
    <citation type="submission" date="2024-10" db="UniProtKB">
        <authorList>
            <consortium name="EnsemblProtists"/>
        </authorList>
    </citation>
    <scope>IDENTIFICATION</scope>
</reference>
<dbReference type="Proteomes" id="UP000013827">
    <property type="component" value="Unassembled WGS sequence"/>
</dbReference>
<feature type="region of interest" description="Disordered" evidence="2">
    <location>
        <begin position="125"/>
        <end position="159"/>
    </location>
</feature>
<reference evidence="5" key="1">
    <citation type="journal article" date="2013" name="Nature">
        <title>Pan genome of the phytoplankton Emiliania underpins its global distribution.</title>
        <authorList>
            <person name="Read B.A."/>
            <person name="Kegel J."/>
            <person name="Klute M.J."/>
            <person name="Kuo A."/>
            <person name="Lefebvre S.C."/>
            <person name="Maumus F."/>
            <person name="Mayer C."/>
            <person name="Miller J."/>
            <person name="Monier A."/>
            <person name="Salamov A."/>
            <person name="Young J."/>
            <person name="Aguilar M."/>
            <person name="Claverie J.M."/>
            <person name="Frickenhaus S."/>
            <person name="Gonzalez K."/>
            <person name="Herman E.K."/>
            <person name="Lin Y.C."/>
            <person name="Napier J."/>
            <person name="Ogata H."/>
            <person name="Sarno A.F."/>
            <person name="Shmutz J."/>
            <person name="Schroeder D."/>
            <person name="de Vargas C."/>
            <person name="Verret F."/>
            <person name="von Dassow P."/>
            <person name="Valentin K."/>
            <person name="Van de Peer Y."/>
            <person name="Wheeler G."/>
            <person name="Dacks J.B."/>
            <person name="Delwiche C.F."/>
            <person name="Dyhrman S.T."/>
            <person name="Glockner G."/>
            <person name="John U."/>
            <person name="Richards T."/>
            <person name="Worden A.Z."/>
            <person name="Zhang X."/>
            <person name="Grigoriev I.V."/>
            <person name="Allen A.E."/>
            <person name="Bidle K."/>
            <person name="Borodovsky M."/>
            <person name="Bowler C."/>
            <person name="Brownlee C."/>
            <person name="Cock J.M."/>
            <person name="Elias M."/>
            <person name="Gladyshev V.N."/>
            <person name="Groth M."/>
            <person name="Guda C."/>
            <person name="Hadaegh A."/>
            <person name="Iglesias-Rodriguez M.D."/>
            <person name="Jenkins J."/>
            <person name="Jones B.M."/>
            <person name="Lawson T."/>
            <person name="Leese F."/>
            <person name="Lindquist E."/>
            <person name="Lobanov A."/>
            <person name="Lomsadze A."/>
            <person name="Malik S.B."/>
            <person name="Marsh M.E."/>
            <person name="Mackinder L."/>
            <person name="Mock T."/>
            <person name="Mueller-Roeber B."/>
            <person name="Pagarete A."/>
            <person name="Parker M."/>
            <person name="Probert I."/>
            <person name="Quesneville H."/>
            <person name="Raines C."/>
            <person name="Rensing S.A."/>
            <person name="Riano-Pachon D.M."/>
            <person name="Richier S."/>
            <person name="Rokitta S."/>
            <person name="Shiraiwa Y."/>
            <person name="Soanes D.M."/>
            <person name="van der Giezen M."/>
            <person name="Wahlund T.M."/>
            <person name="Williams B."/>
            <person name="Wilson W."/>
            <person name="Wolfe G."/>
            <person name="Wurch L.L."/>
        </authorList>
    </citation>
    <scope>NUCLEOTIDE SEQUENCE</scope>
</reference>
<dbReference type="PROSITE" id="PS50089">
    <property type="entry name" value="ZF_RING_2"/>
    <property type="match status" value="1"/>
</dbReference>
<dbReference type="InterPro" id="IPR013083">
    <property type="entry name" value="Znf_RING/FYVE/PHD"/>
</dbReference>
<evidence type="ECO:0000259" key="3">
    <source>
        <dbReference type="PROSITE" id="PS50089"/>
    </source>
</evidence>
<dbReference type="PaxDb" id="2903-EOD14744"/>
<dbReference type="GeneID" id="17260948"/>
<protein>
    <recommendedName>
        <fullName evidence="3">RING-type domain-containing protein</fullName>
    </recommendedName>
</protein>
<dbReference type="EnsemblProtists" id="EOD14744">
    <property type="protein sequence ID" value="EOD14744"/>
    <property type="gene ID" value="EMIHUDRAFT_197285"/>
</dbReference>
<keyword evidence="5" id="KW-1185">Reference proteome</keyword>
<dbReference type="STRING" id="2903.R1E1A4"/>
<dbReference type="RefSeq" id="XP_005767173.1">
    <property type="nucleotide sequence ID" value="XM_005767116.1"/>
</dbReference>
<name>A0A0D3IU09_EMIH1</name>